<sequence>MTETTIRDNIELLRTQMVRVAEEQGSLTHPDVLAISERLDVLICEAQAERFHSYRTNMKKRTMVRPLWASFYRYKSRIERLARMYM</sequence>
<dbReference type="InterPro" id="IPR036638">
    <property type="entry name" value="HLH_DNA-bd_sf"/>
</dbReference>
<reference evidence="1 2" key="1">
    <citation type="journal article" date="2024" name="Int. J. Mol. Sci.">
        <title>Exploration of Alicyclobacillus spp. Genome in Search of Antibiotic Resistance.</title>
        <authorList>
            <person name="Bucka-Kolendo J."/>
            <person name="Kiousi D.E."/>
            <person name="Dekowska A."/>
            <person name="Mikolajczuk-Szczyrba A."/>
            <person name="Karadedos D.M."/>
            <person name="Michael P."/>
            <person name="Galanis A."/>
            <person name="Sokolowska B."/>
        </authorList>
    </citation>
    <scope>NUCLEOTIDE SEQUENCE [LARGE SCALE GENOMIC DNA]</scope>
    <source>
        <strain evidence="1 2">KKP 3000</strain>
    </source>
</reference>
<dbReference type="Pfam" id="PF09388">
    <property type="entry name" value="SpoOE-like"/>
    <property type="match status" value="1"/>
</dbReference>
<organism evidence="1 2">
    <name type="scientific">Alicyclobacillus fastidiosus</name>
    <dbReference type="NCBI Taxonomy" id="392011"/>
    <lineage>
        <taxon>Bacteria</taxon>
        <taxon>Bacillati</taxon>
        <taxon>Bacillota</taxon>
        <taxon>Bacilli</taxon>
        <taxon>Bacillales</taxon>
        <taxon>Alicyclobacillaceae</taxon>
        <taxon>Alicyclobacillus</taxon>
    </lineage>
</organism>
<comment type="caution">
    <text evidence="1">The sequence shown here is derived from an EMBL/GenBank/DDBJ whole genome shotgun (WGS) entry which is preliminary data.</text>
</comment>
<dbReference type="InterPro" id="IPR037208">
    <property type="entry name" value="Spo0E-like_sf"/>
</dbReference>
<dbReference type="InterPro" id="IPR018540">
    <property type="entry name" value="Spo0E-like"/>
</dbReference>
<protein>
    <submittedName>
        <fullName evidence="1">Aspartyl-phosphate phosphatase Spo0E family protein</fullName>
    </submittedName>
</protein>
<name>A0ABV5AK99_9BACL</name>
<dbReference type="EMBL" id="JBDXSU010000022">
    <property type="protein sequence ID" value="MFB5192460.1"/>
    <property type="molecule type" value="Genomic_DNA"/>
</dbReference>
<evidence type="ECO:0000313" key="2">
    <source>
        <dbReference type="Proteomes" id="UP001579974"/>
    </source>
</evidence>
<dbReference type="RefSeq" id="WP_275473239.1">
    <property type="nucleotide sequence ID" value="NZ_CP162940.1"/>
</dbReference>
<accession>A0ABV5AK99</accession>
<keyword evidence="2" id="KW-1185">Reference proteome</keyword>
<dbReference type="Proteomes" id="UP001579974">
    <property type="component" value="Unassembled WGS sequence"/>
</dbReference>
<gene>
    <name evidence="1" type="ORF">KKP3000_001663</name>
</gene>
<dbReference type="SUPFAM" id="SSF140500">
    <property type="entry name" value="BAS1536-like"/>
    <property type="match status" value="1"/>
</dbReference>
<evidence type="ECO:0000313" key="1">
    <source>
        <dbReference type="EMBL" id="MFB5192460.1"/>
    </source>
</evidence>
<proteinExistence type="predicted"/>
<dbReference type="Gene3D" id="4.10.280.10">
    <property type="entry name" value="Helix-loop-helix DNA-binding domain"/>
    <property type="match status" value="1"/>
</dbReference>